<keyword evidence="5 7" id="KW-1133">Transmembrane helix</keyword>
<feature type="transmembrane region" description="Helical" evidence="7">
    <location>
        <begin position="26"/>
        <end position="46"/>
    </location>
</feature>
<dbReference type="PANTHER" id="PTHR24221">
    <property type="entry name" value="ATP-BINDING CASSETTE SUB-FAMILY B"/>
    <property type="match status" value="1"/>
</dbReference>
<evidence type="ECO:0000256" key="6">
    <source>
        <dbReference type="ARBA" id="ARBA00023136"/>
    </source>
</evidence>
<dbReference type="GO" id="GO:0005886">
    <property type="term" value="C:plasma membrane"/>
    <property type="evidence" value="ECO:0007669"/>
    <property type="project" value="UniProtKB-SubCell"/>
</dbReference>
<dbReference type="HOGENOM" id="CLU_000604_84_3_9"/>
<evidence type="ECO:0000313" key="11">
    <source>
        <dbReference type="Proteomes" id="UP000030647"/>
    </source>
</evidence>
<comment type="subcellular location">
    <subcellularLocation>
        <location evidence="1">Cell membrane</location>
        <topology evidence="1">Multi-pass membrane protein</topology>
    </subcellularLocation>
</comment>
<dbReference type="GO" id="GO:0034040">
    <property type="term" value="F:ATPase-coupled lipid transmembrane transporter activity"/>
    <property type="evidence" value="ECO:0007669"/>
    <property type="project" value="TreeGrafter"/>
</dbReference>
<dbReference type="PROSITE" id="PS00211">
    <property type="entry name" value="ABC_TRANSPORTER_1"/>
    <property type="match status" value="1"/>
</dbReference>
<dbReference type="PROSITE" id="PS50929">
    <property type="entry name" value="ABC_TM1F"/>
    <property type="match status" value="1"/>
</dbReference>
<dbReference type="InterPro" id="IPR027417">
    <property type="entry name" value="P-loop_NTPase"/>
</dbReference>
<dbReference type="Proteomes" id="UP000030647">
    <property type="component" value="Unassembled WGS sequence"/>
</dbReference>
<gene>
    <name evidence="10" type="ORF">L248_2396</name>
</gene>
<organism evidence="10 11">
    <name type="scientific">Schleiferilactobacillus shenzhenensis LY-73</name>
    <dbReference type="NCBI Taxonomy" id="1231336"/>
    <lineage>
        <taxon>Bacteria</taxon>
        <taxon>Bacillati</taxon>
        <taxon>Bacillota</taxon>
        <taxon>Bacilli</taxon>
        <taxon>Lactobacillales</taxon>
        <taxon>Lactobacillaceae</taxon>
        <taxon>Schleiferilactobacillus</taxon>
    </lineage>
</organism>
<dbReference type="STRING" id="1231336.L248_2396"/>
<name>U4TQJ1_9LACO</name>
<evidence type="ECO:0000256" key="1">
    <source>
        <dbReference type="ARBA" id="ARBA00004651"/>
    </source>
</evidence>
<keyword evidence="4" id="KW-0067">ATP-binding</keyword>
<dbReference type="InterPro" id="IPR003439">
    <property type="entry name" value="ABC_transporter-like_ATP-bd"/>
</dbReference>
<dbReference type="GO" id="GO:0140359">
    <property type="term" value="F:ABC-type transporter activity"/>
    <property type="evidence" value="ECO:0007669"/>
    <property type="project" value="InterPro"/>
</dbReference>
<dbReference type="eggNOG" id="COG1132">
    <property type="taxonomic scope" value="Bacteria"/>
</dbReference>
<feature type="transmembrane region" description="Helical" evidence="7">
    <location>
        <begin position="98"/>
        <end position="119"/>
    </location>
</feature>
<protein>
    <recommendedName>
        <fullName evidence="12">ABC transporter ATP-binding protein</fullName>
    </recommendedName>
</protein>
<keyword evidence="11" id="KW-1185">Reference proteome</keyword>
<evidence type="ECO:0000256" key="4">
    <source>
        <dbReference type="ARBA" id="ARBA00022840"/>
    </source>
</evidence>
<evidence type="ECO:0000256" key="3">
    <source>
        <dbReference type="ARBA" id="ARBA00022741"/>
    </source>
</evidence>
<dbReference type="GO" id="GO:0016887">
    <property type="term" value="F:ATP hydrolysis activity"/>
    <property type="evidence" value="ECO:0007669"/>
    <property type="project" value="InterPro"/>
</dbReference>
<dbReference type="Pfam" id="PF00005">
    <property type="entry name" value="ABC_tran"/>
    <property type="match status" value="1"/>
</dbReference>
<evidence type="ECO:0000259" key="9">
    <source>
        <dbReference type="PROSITE" id="PS50929"/>
    </source>
</evidence>
<reference evidence="11" key="1">
    <citation type="journal article" date="2013" name="Genome Announc.">
        <title>Whole-Genome Sequencing of Lactobacillus shenzhenensis Strain LY-73T.</title>
        <authorList>
            <person name="Lin Z."/>
            <person name="Liu Z."/>
            <person name="Yang R."/>
            <person name="Zou Y."/>
            <person name="Wan D."/>
            <person name="Chen J."/>
            <person name="Guo M."/>
            <person name="Zhao J."/>
            <person name="Fang C."/>
            <person name="Yang R."/>
            <person name="Liu F."/>
        </authorList>
    </citation>
    <scope>NUCLEOTIDE SEQUENCE [LARGE SCALE GENOMIC DNA]</scope>
    <source>
        <strain evidence="11">LY-73</strain>
    </source>
</reference>
<keyword evidence="2 7" id="KW-0812">Transmembrane</keyword>
<dbReference type="EMBL" id="KI271585">
    <property type="protein sequence ID" value="ERL65710.1"/>
    <property type="molecule type" value="Genomic_DNA"/>
</dbReference>
<dbReference type="InterPro" id="IPR003593">
    <property type="entry name" value="AAA+_ATPase"/>
</dbReference>
<dbReference type="AlphaFoldDB" id="U4TQJ1"/>
<proteinExistence type="predicted"/>
<feature type="domain" description="ABC transporter" evidence="8">
    <location>
        <begin position="299"/>
        <end position="506"/>
    </location>
</feature>
<dbReference type="Pfam" id="PF00664">
    <property type="entry name" value="ABC_membrane"/>
    <property type="match status" value="1"/>
</dbReference>
<dbReference type="InterPro" id="IPR039421">
    <property type="entry name" value="Type_1_exporter"/>
</dbReference>
<evidence type="ECO:0000256" key="7">
    <source>
        <dbReference type="SAM" id="Phobius"/>
    </source>
</evidence>
<dbReference type="SUPFAM" id="SSF52540">
    <property type="entry name" value="P-loop containing nucleoside triphosphate hydrolases"/>
    <property type="match status" value="1"/>
</dbReference>
<keyword evidence="3" id="KW-0547">Nucleotide-binding</keyword>
<dbReference type="InterPro" id="IPR036640">
    <property type="entry name" value="ABC1_TM_sf"/>
</dbReference>
<dbReference type="PROSITE" id="PS50893">
    <property type="entry name" value="ABC_TRANSPORTER_2"/>
    <property type="match status" value="1"/>
</dbReference>
<dbReference type="SUPFAM" id="SSF90123">
    <property type="entry name" value="ABC transporter transmembrane region"/>
    <property type="match status" value="1"/>
</dbReference>
<evidence type="ECO:0000259" key="8">
    <source>
        <dbReference type="PROSITE" id="PS50893"/>
    </source>
</evidence>
<dbReference type="InterPro" id="IPR011527">
    <property type="entry name" value="ABC1_TM_dom"/>
</dbReference>
<dbReference type="PANTHER" id="PTHR24221:SF654">
    <property type="entry name" value="ATP-BINDING CASSETTE SUB-FAMILY B MEMBER 6"/>
    <property type="match status" value="1"/>
</dbReference>
<dbReference type="InterPro" id="IPR017871">
    <property type="entry name" value="ABC_transporter-like_CS"/>
</dbReference>
<dbReference type="SMART" id="SM00382">
    <property type="entry name" value="AAA"/>
    <property type="match status" value="1"/>
</dbReference>
<evidence type="ECO:0008006" key="12">
    <source>
        <dbReference type="Google" id="ProtNLM"/>
    </source>
</evidence>
<evidence type="ECO:0000256" key="5">
    <source>
        <dbReference type="ARBA" id="ARBA00022989"/>
    </source>
</evidence>
<sequence>MSHGVLLAYILNAIVAKNMQQFVLWTVADFAVFTLLGILLFSTSWLRSILIQKMSTQLRLDIAQNVTSGDYAFFHRHDTGTYGSWLTNDITMIESQGFACFFLIIQLICDTGFTIVAFLQFHWSLIVISFLLALATYGVPQLLHKQMAVANLNVTHANEKLLARAQSLFKGFDTLFSLDLQRHIPADLKEPAEALAQAQVKESVVQAGMNGIAGYSSIISQITLTAWTGLLVLWGLTSIGTIESVGNLSFNILNSMAQLGPVIVAIQAVQPLFAKYVPAPANPQAAEKKQLPAAAAGPIQLTNLSYTYPGSPKAALRSITVTIAPTQKVAVTGPSGVGKSTLLNILNGKLTNYQGAAEIAHIPLQQINSHSLRRTLLYIDQQPYVFAGTVRDNMNLGEHYSDKQIMAALQQADLAAFVQDLPAGLDTPVGEDGRLFSGGQRQRLALARGMLRQRHIMLIDEGTSALDRASALTVENSFLKQADLTVIFVTHQLHDENKALFDQVIQLS</sequence>
<dbReference type="Gene3D" id="1.20.1560.10">
    <property type="entry name" value="ABC transporter type 1, transmembrane domain"/>
    <property type="match status" value="1"/>
</dbReference>
<feature type="domain" description="ABC transmembrane type-1" evidence="9">
    <location>
        <begin position="5"/>
        <end position="268"/>
    </location>
</feature>
<dbReference type="GO" id="GO:0005524">
    <property type="term" value="F:ATP binding"/>
    <property type="evidence" value="ECO:0007669"/>
    <property type="project" value="UniProtKB-KW"/>
</dbReference>
<dbReference type="Gene3D" id="3.40.50.300">
    <property type="entry name" value="P-loop containing nucleotide triphosphate hydrolases"/>
    <property type="match status" value="1"/>
</dbReference>
<dbReference type="CDD" id="cd03228">
    <property type="entry name" value="ABCC_MRP_Like"/>
    <property type="match status" value="1"/>
</dbReference>
<accession>U4TQJ1</accession>
<evidence type="ECO:0000256" key="2">
    <source>
        <dbReference type="ARBA" id="ARBA00022692"/>
    </source>
</evidence>
<evidence type="ECO:0000313" key="10">
    <source>
        <dbReference type="EMBL" id="ERL65710.1"/>
    </source>
</evidence>
<feature type="transmembrane region" description="Helical" evidence="7">
    <location>
        <begin position="125"/>
        <end position="143"/>
    </location>
</feature>
<keyword evidence="6 7" id="KW-0472">Membrane</keyword>